<keyword evidence="8" id="KW-0902">Two-component regulatory system</keyword>
<dbReference type="InterPro" id="IPR036097">
    <property type="entry name" value="HisK_dim/P_sf"/>
</dbReference>
<dbReference type="Pfam" id="PF00072">
    <property type="entry name" value="Response_reg"/>
    <property type="match status" value="1"/>
</dbReference>
<organism evidence="13 14">
    <name type="scientific">Paenibacillus terricola</name>
    <dbReference type="NCBI Taxonomy" id="2763503"/>
    <lineage>
        <taxon>Bacteria</taxon>
        <taxon>Bacillati</taxon>
        <taxon>Bacillota</taxon>
        <taxon>Bacilli</taxon>
        <taxon>Bacillales</taxon>
        <taxon>Paenibacillaceae</taxon>
        <taxon>Paenibacillus</taxon>
    </lineage>
</organism>
<evidence type="ECO:0000256" key="4">
    <source>
        <dbReference type="ARBA" id="ARBA00022679"/>
    </source>
</evidence>
<dbReference type="InterPro" id="IPR035965">
    <property type="entry name" value="PAS-like_dom_sf"/>
</dbReference>
<dbReference type="PROSITE" id="PS50110">
    <property type="entry name" value="RESPONSE_REGULATORY"/>
    <property type="match status" value="1"/>
</dbReference>
<keyword evidence="5" id="KW-0547">Nucleotide-binding</keyword>
<dbReference type="InterPro" id="IPR011006">
    <property type="entry name" value="CheY-like_superfamily"/>
</dbReference>
<evidence type="ECO:0000256" key="9">
    <source>
        <dbReference type="PROSITE-ProRule" id="PRU00169"/>
    </source>
</evidence>
<dbReference type="PROSITE" id="PS50112">
    <property type="entry name" value="PAS"/>
    <property type="match status" value="1"/>
</dbReference>
<reference evidence="13 14" key="1">
    <citation type="submission" date="2020-09" db="EMBL/GenBank/DDBJ databases">
        <title>Paenibacillus sp. strain PR3 16S rRNA gene Genome sequencing and assembly.</title>
        <authorList>
            <person name="Kim J."/>
        </authorList>
    </citation>
    <scope>NUCLEOTIDE SEQUENCE [LARGE SCALE GENOMIC DNA]</scope>
    <source>
        <strain evidence="13 14">PR3</strain>
    </source>
</reference>
<dbReference type="NCBIfam" id="TIGR00229">
    <property type="entry name" value="sensory_box"/>
    <property type="match status" value="2"/>
</dbReference>
<evidence type="ECO:0000256" key="6">
    <source>
        <dbReference type="ARBA" id="ARBA00022777"/>
    </source>
</evidence>
<keyword evidence="14" id="KW-1185">Reference proteome</keyword>
<dbReference type="InterPro" id="IPR036890">
    <property type="entry name" value="HATPase_C_sf"/>
</dbReference>
<proteinExistence type="predicted"/>
<dbReference type="Proteomes" id="UP000609346">
    <property type="component" value="Unassembled WGS sequence"/>
</dbReference>
<evidence type="ECO:0000313" key="14">
    <source>
        <dbReference type="Proteomes" id="UP000609346"/>
    </source>
</evidence>
<feature type="domain" description="Response regulatory" evidence="11">
    <location>
        <begin position="16"/>
        <end position="133"/>
    </location>
</feature>
<evidence type="ECO:0000256" key="2">
    <source>
        <dbReference type="ARBA" id="ARBA00012438"/>
    </source>
</evidence>
<feature type="domain" description="PAS" evidence="12">
    <location>
        <begin position="145"/>
        <end position="217"/>
    </location>
</feature>
<dbReference type="CDD" id="cd00130">
    <property type="entry name" value="PAS"/>
    <property type="match status" value="1"/>
</dbReference>
<dbReference type="SMART" id="SM00091">
    <property type="entry name" value="PAS"/>
    <property type="match status" value="2"/>
</dbReference>
<dbReference type="CDD" id="cd00082">
    <property type="entry name" value="HisKA"/>
    <property type="match status" value="1"/>
</dbReference>
<dbReference type="SUPFAM" id="SSF52172">
    <property type="entry name" value="CheY-like"/>
    <property type="match status" value="1"/>
</dbReference>
<dbReference type="SMART" id="SM00388">
    <property type="entry name" value="HisKA"/>
    <property type="match status" value="1"/>
</dbReference>
<keyword evidence="7" id="KW-0067">ATP-binding</keyword>
<evidence type="ECO:0000256" key="5">
    <source>
        <dbReference type="ARBA" id="ARBA00022741"/>
    </source>
</evidence>
<dbReference type="PRINTS" id="PR00344">
    <property type="entry name" value="BCTRLSENSOR"/>
</dbReference>
<evidence type="ECO:0000256" key="7">
    <source>
        <dbReference type="ARBA" id="ARBA00022840"/>
    </source>
</evidence>
<dbReference type="PROSITE" id="PS50109">
    <property type="entry name" value="HIS_KIN"/>
    <property type="match status" value="1"/>
</dbReference>
<dbReference type="SUPFAM" id="SSF47384">
    <property type="entry name" value="Homodimeric domain of signal transducing histidine kinase"/>
    <property type="match status" value="1"/>
</dbReference>
<dbReference type="Gene3D" id="3.30.450.20">
    <property type="entry name" value="PAS domain"/>
    <property type="match status" value="2"/>
</dbReference>
<keyword evidence="6" id="KW-0418">Kinase</keyword>
<dbReference type="Pfam" id="PF13426">
    <property type="entry name" value="PAS_9"/>
    <property type="match status" value="2"/>
</dbReference>
<dbReference type="SUPFAM" id="SSF55785">
    <property type="entry name" value="PYP-like sensor domain (PAS domain)"/>
    <property type="match status" value="2"/>
</dbReference>
<evidence type="ECO:0000313" key="13">
    <source>
        <dbReference type="EMBL" id="MBD3921917.1"/>
    </source>
</evidence>
<comment type="caution">
    <text evidence="13">The sequence shown here is derived from an EMBL/GenBank/DDBJ whole genome shotgun (WGS) entry which is preliminary data.</text>
</comment>
<dbReference type="Pfam" id="PF00512">
    <property type="entry name" value="HisKA"/>
    <property type="match status" value="1"/>
</dbReference>
<dbReference type="SUPFAM" id="SSF55874">
    <property type="entry name" value="ATPase domain of HSP90 chaperone/DNA topoisomerase II/histidine kinase"/>
    <property type="match status" value="1"/>
</dbReference>
<evidence type="ECO:0000259" key="12">
    <source>
        <dbReference type="PROSITE" id="PS50112"/>
    </source>
</evidence>
<dbReference type="InterPro" id="IPR004358">
    <property type="entry name" value="Sig_transdc_His_kin-like_C"/>
</dbReference>
<accession>A0ABR8N157</accession>
<dbReference type="InterPro" id="IPR001789">
    <property type="entry name" value="Sig_transdc_resp-reg_receiver"/>
</dbReference>
<dbReference type="Gene3D" id="3.40.50.2300">
    <property type="match status" value="1"/>
</dbReference>
<evidence type="ECO:0000259" key="11">
    <source>
        <dbReference type="PROSITE" id="PS50110"/>
    </source>
</evidence>
<dbReference type="SMART" id="SM00448">
    <property type="entry name" value="REC"/>
    <property type="match status" value="1"/>
</dbReference>
<dbReference type="PANTHER" id="PTHR43065">
    <property type="entry name" value="SENSOR HISTIDINE KINASE"/>
    <property type="match status" value="1"/>
</dbReference>
<dbReference type="InterPro" id="IPR000014">
    <property type="entry name" value="PAS"/>
</dbReference>
<dbReference type="SMART" id="SM00387">
    <property type="entry name" value="HATPase_c"/>
    <property type="match status" value="1"/>
</dbReference>
<dbReference type="InterPro" id="IPR005467">
    <property type="entry name" value="His_kinase_dom"/>
</dbReference>
<feature type="domain" description="Histidine kinase" evidence="10">
    <location>
        <begin position="394"/>
        <end position="594"/>
    </location>
</feature>
<dbReference type="EC" id="2.7.13.3" evidence="2"/>
<keyword evidence="4" id="KW-0808">Transferase</keyword>
<dbReference type="Gene3D" id="1.10.287.130">
    <property type="match status" value="1"/>
</dbReference>
<comment type="catalytic activity">
    <reaction evidence="1">
        <text>ATP + protein L-histidine = ADP + protein N-phospho-L-histidine.</text>
        <dbReference type="EC" id="2.7.13.3"/>
    </reaction>
</comment>
<sequence length="595" mass="66813">MKSFIEKLNSTLSTVNILIVDDRPENLIALEAILDSPNYRLFRAQSGEEALRYVLTTDFAVILLDVQMPGMNGFETAELIKMRERSKYVPIIFITAISQAAEHVKHGYAVGAIDYIFKPYHPETLKMKITAFVQMYLYQEQIKLQHEVMRVIGETSNDTIVMVNEQGLIQTVNSTAISMFGFPQDKLLGASIDQLVPSLSAKLQEVANRKSSVIETSALRYGTIPFPVDIQTGRAVIMGQSIYVCSIRDVTERETERDERFRQMFDATPCIISLRSMEDHRYVNVNEGFLAAVGRPLEGVINQNVDLLHYFVDSNEREEMTAQSDHWSPVSNIRIRYMTHSGELREGVMSSVETQIQGEPCLLTVVTDISERILLEREMVRLDRLNLTGEMAAGIVHELRNPMTTIRGFLQLSKSRPSNEYNDIMIEELDRVHDIVTEFLAVGASTPASHQQKQINTVIETLYPLIQSKAITGNHEIVLELGECPTFDMNEKELRQLILNLVLNGLDAMRCGGTLTIQTYTDAQQVVLAVKDQGTGIPAELLDKLGTPFFSTKSNGTGLGLSVCYGIAARHNAIIKVHTSEQGTTFFVHFNLEQQ</sequence>
<dbReference type="InterPro" id="IPR003661">
    <property type="entry name" value="HisK_dim/P_dom"/>
</dbReference>
<gene>
    <name evidence="13" type="ORF">H8B09_24360</name>
</gene>
<name>A0ABR8N157_9BACL</name>
<dbReference type="InterPro" id="IPR003594">
    <property type="entry name" value="HATPase_dom"/>
</dbReference>
<evidence type="ECO:0000256" key="3">
    <source>
        <dbReference type="ARBA" id="ARBA00022553"/>
    </source>
</evidence>
<dbReference type="PANTHER" id="PTHR43065:SF46">
    <property type="entry name" value="C4-DICARBOXYLATE TRANSPORT SENSOR PROTEIN DCTB"/>
    <property type="match status" value="1"/>
</dbReference>
<evidence type="ECO:0000256" key="1">
    <source>
        <dbReference type="ARBA" id="ARBA00000085"/>
    </source>
</evidence>
<feature type="modified residue" description="4-aspartylphosphate" evidence="9">
    <location>
        <position position="65"/>
    </location>
</feature>
<dbReference type="EMBL" id="JACXZA010000007">
    <property type="protein sequence ID" value="MBD3921917.1"/>
    <property type="molecule type" value="Genomic_DNA"/>
</dbReference>
<protein>
    <recommendedName>
        <fullName evidence="2">histidine kinase</fullName>
        <ecNumber evidence="2">2.7.13.3</ecNumber>
    </recommendedName>
</protein>
<keyword evidence="3 9" id="KW-0597">Phosphoprotein</keyword>
<dbReference type="Gene3D" id="3.30.565.10">
    <property type="entry name" value="Histidine kinase-like ATPase, C-terminal domain"/>
    <property type="match status" value="1"/>
</dbReference>
<evidence type="ECO:0000256" key="8">
    <source>
        <dbReference type="ARBA" id="ARBA00023012"/>
    </source>
</evidence>
<dbReference type="RefSeq" id="WP_191206219.1">
    <property type="nucleotide sequence ID" value="NZ_JACXZA010000007.1"/>
</dbReference>
<evidence type="ECO:0000259" key="10">
    <source>
        <dbReference type="PROSITE" id="PS50109"/>
    </source>
</evidence>
<dbReference type="Pfam" id="PF02518">
    <property type="entry name" value="HATPase_c"/>
    <property type="match status" value="1"/>
</dbReference>